<dbReference type="InterPro" id="IPR027417">
    <property type="entry name" value="P-loop_NTPase"/>
</dbReference>
<protein>
    <submittedName>
        <fullName evidence="2">AAA family ATPase</fullName>
    </submittedName>
</protein>
<dbReference type="Proteomes" id="UP001589785">
    <property type="component" value="Unassembled WGS sequence"/>
</dbReference>
<evidence type="ECO:0000313" key="2">
    <source>
        <dbReference type="EMBL" id="MFC0296524.1"/>
    </source>
</evidence>
<dbReference type="InterPro" id="IPR051396">
    <property type="entry name" value="Bact_Antivir_Def_Nuclease"/>
</dbReference>
<keyword evidence="3" id="KW-1185">Reference proteome</keyword>
<dbReference type="PANTHER" id="PTHR43581:SF4">
    <property type="entry name" value="ATP_GTP PHOSPHATASE"/>
    <property type="match status" value="1"/>
</dbReference>
<dbReference type="EMBL" id="JBHLVN010000012">
    <property type="protein sequence ID" value="MFC0296524.1"/>
    <property type="molecule type" value="Genomic_DNA"/>
</dbReference>
<dbReference type="RefSeq" id="WP_066232691.1">
    <property type="nucleotide sequence ID" value="NZ_JBHLVN010000012.1"/>
</dbReference>
<reference evidence="2 3" key="1">
    <citation type="submission" date="2024-09" db="EMBL/GenBank/DDBJ databases">
        <authorList>
            <person name="Sun Q."/>
            <person name="Mori K."/>
        </authorList>
    </citation>
    <scope>NUCLEOTIDE SEQUENCE [LARGE SCALE GENOMIC DNA]</scope>
    <source>
        <strain evidence="2 3">CCM 7224</strain>
    </source>
</reference>
<comment type="caution">
    <text evidence="2">The sequence shown here is derived from an EMBL/GenBank/DDBJ whole genome shotgun (WGS) entry which is preliminary data.</text>
</comment>
<dbReference type="Pfam" id="PF13175">
    <property type="entry name" value="AAA_15"/>
    <property type="match status" value="1"/>
</dbReference>
<sequence length="478" mass="55409">MEQTWALKVERFGKIRQGEIDIAPLMLFIGDNNSGKSYMMSLLWGVLSEGRKLFPKDPPATPMYKEIDRFLESAIGHDCLIQNREAQLFVQWFNDVLRNKKSELIRTIFRRKIPIGSLSIERYRRSEPLRIIFERKDSLQGTRFSTGKHYIRIPYTDRSKGQATERYRMAQYITWNLLMDGLTSPFYPPSRQGGIQGRAIGEALYLPASRTGFMLSYKALVQEMMERMITEEHEESFLEFTLPVYRFLQALLRLEESGQSKYADIGRFIETRIANGTMNQEKGPIPSFYYCPQGKQERLPLYVTSSLVTELSPLILFLKSKATYRSLFFEEAEAHLHPRVQRILATALVKLVNRGMPVWLTTHSDILFQQVNNLIKLHQHPKREQLMKTYGYVDEDAIDPKKVRAYQFRLQGQDTIITPLIPTENGFPAETFNEVILQLNEETYAFQKSSFASATGWQNGKEAAVYGLERPMPLYFGK</sequence>
<proteinExistence type="predicted"/>
<dbReference type="Gene3D" id="3.40.50.300">
    <property type="entry name" value="P-loop containing nucleotide triphosphate hydrolases"/>
    <property type="match status" value="1"/>
</dbReference>
<accession>A0ABV6GQ38</accession>
<dbReference type="PANTHER" id="PTHR43581">
    <property type="entry name" value="ATP/GTP PHOSPHATASE"/>
    <property type="match status" value="1"/>
</dbReference>
<dbReference type="InterPro" id="IPR041685">
    <property type="entry name" value="AAA_GajA/Old/RecF-like"/>
</dbReference>
<evidence type="ECO:0000259" key="1">
    <source>
        <dbReference type="Pfam" id="PF13175"/>
    </source>
</evidence>
<dbReference type="SUPFAM" id="SSF52540">
    <property type="entry name" value="P-loop containing nucleoside triphosphate hydrolases"/>
    <property type="match status" value="1"/>
</dbReference>
<gene>
    <name evidence="2" type="ORF">ACFFHQ_03340</name>
</gene>
<evidence type="ECO:0000313" key="3">
    <source>
        <dbReference type="Proteomes" id="UP001589785"/>
    </source>
</evidence>
<feature type="domain" description="Endonuclease GajA/Old nuclease/RecF-like AAA" evidence="1">
    <location>
        <begin position="276"/>
        <end position="366"/>
    </location>
</feature>
<organism evidence="2 3">
    <name type="scientific">Geobacillus jurassicus</name>
    <dbReference type="NCBI Taxonomy" id="235932"/>
    <lineage>
        <taxon>Bacteria</taxon>
        <taxon>Bacillati</taxon>
        <taxon>Bacillota</taxon>
        <taxon>Bacilli</taxon>
        <taxon>Bacillales</taxon>
        <taxon>Anoxybacillaceae</taxon>
        <taxon>Geobacillus</taxon>
    </lineage>
</organism>
<name>A0ABV6GQ38_9BACL</name>